<name>A0A1I1BV15_9PSEU</name>
<keyword evidence="4" id="KW-0255">Endonuclease</keyword>
<feature type="domain" description="DDE Tnp4" evidence="3">
    <location>
        <begin position="2"/>
        <end position="54"/>
    </location>
</feature>
<dbReference type="InterPro" id="IPR027806">
    <property type="entry name" value="HARBI1_dom"/>
</dbReference>
<dbReference type="Proteomes" id="UP000243799">
    <property type="component" value="Unassembled WGS sequence"/>
</dbReference>
<dbReference type="Pfam" id="PF13359">
    <property type="entry name" value="DDE_Tnp_4"/>
    <property type="match status" value="1"/>
</dbReference>
<evidence type="ECO:0000259" key="3">
    <source>
        <dbReference type="Pfam" id="PF13359"/>
    </source>
</evidence>
<evidence type="ECO:0000256" key="1">
    <source>
        <dbReference type="ARBA" id="ARBA00001968"/>
    </source>
</evidence>
<keyword evidence="4" id="KW-0378">Hydrolase</keyword>
<dbReference type="GO" id="GO:0046872">
    <property type="term" value="F:metal ion binding"/>
    <property type="evidence" value="ECO:0007669"/>
    <property type="project" value="UniProtKB-KW"/>
</dbReference>
<protein>
    <submittedName>
        <fullName evidence="4">DDE superfamily endonuclease</fullName>
    </submittedName>
</protein>
<reference evidence="5" key="1">
    <citation type="submission" date="2016-10" db="EMBL/GenBank/DDBJ databases">
        <authorList>
            <person name="Varghese N."/>
            <person name="Submissions S."/>
        </authorList>
    </citation>
    <scope>NUCLEOTIDE SEQUENCE [LARGE SCALE GENOMIC DNA]</scope>
    <source>
        <strain evidence="5">CGMCC 4.3568</strain>
    </source>
</reference>
<organism evidence="4 5">
    <name type="scientific">Amycolatopsis marina</name>
    <dbReference type="NCBI Taxonomy" id="490629"/>
    <lineage>
        <taxon>Bacteria</taxon>
        <taxon>Bacillati</taxon>
        <taxon>Actinomycetota</taxon>
        <taxon>Actinomycetes</taxon>
        <taxon>Pseudonocardiales</taxon>
        <taxon>Pseudonocardiaceae</taxon>
        <taxon>Amycolatopsis</taxon>
    </lineage>
</organism>
<dbReference type="GO" id="GO:0004519">
    <property type="term" value="F:endonuclease activity"/>
    <property type="evidence" value="ECO:0007669"/>
    <property type="project" value="UniProtKB-KW"/>
</dbReference>
<keyword evidence="2" id="KW-0479">Metal-binding</keyword>
<dbReference type="STRING" id="490629.SAMN05216266_1181"/>
<keyword evidence="5" id="KW-1185">Reference proteome</keyword>
<feature type="non-terminal residue" evidence="4">
    <location>
        <position position="1"/>
    </location>
</feature>
<proteinExistence type="predicted"/>
<dbReference type="RefSeq" id="WP_218160432.1">
    <property type="nucleotide sequence ID" value="NZ_FOKG01000018.1"/>
</dbReference>
<evidence type="ECO:0000313" key="4">
    <source>
        <dbReference type="EMBL" id="SFB54264.1"/>
    </source>
</evidence>
<dbReference type="AlphaFoldDB" id="A0A1I1BV15"/>
<sequence>LAPDHRTYNLLHTSLRCLGERAAATLKTRWRALHRITLSPTHIGTITQAALVLTHHEHHGRY</sequence>
<evidence type="ECO:0000313" key="5">
    <source>
        <dbReference type="Proteomes" id="UP000243799"/>
    </source>
</evidence>
<accession>A0A1I1BV15</accession>
<dbReference type="EMBL" id="FOKG01000018">
    <property type="protein sequence ID" value="SFB54264.1"/>
    <property type="molecule type" value="Genomic_DNA"/>
</dbReference>
<evidence type="ECO:0000256" key="2">
    <source>
        <dbReference type="ARBA" id="ARBA00022723"/>
    </source>
</evidence>
<gene>
    <name evidence="4" type="ORF">SAMN05216266_1181</name>
</gene>
<comment type="cofactor">
    <cofactor evidence="1">
        <name>a divalent metal cation</name>
        <dbReference type="ChEBI" id="CHEBI:60240"/>
    </cofactor>
</comment>
<keyword evidence="4" id="KW-0540">Nuclease</keyword>